<feature type="compositionally biased region" description="Pro residues" evidence="1">
    <location>
        <begin position="210"/>
        <end position="223"/>
    </location>
</feature>
<evidence type="ECO:0000256" key="1">
    <source>
        <dbReference type="SAM" id="MobiDB-lite"/>
    </source>
</evidence>
<feature type="chain" id="PRO_5045080093" evidence="2">
    <location>
        <begin position="24"/>
        <end position="223"/>
    </location>
</feature>
<comment type="caution">
    <text evidence="3">The sequence shown here is derived from an EMBL/GenBank/DDBJ whole genome shotgun (WGS) entry which is preliminary data.</text>
</comment>
<gene>
    <name evidence="3" type="ORF">SYYSPA8_33605</name>
</gene>
<evidence type="ECO:0000256" key="2">
    <source>
        <dbReference type="SAM" id="SignalP"/>
    </source>
</evidence>
<proteinExistence type="predicted"/>
<feature type="signal peptide" evidence="2">
    <location>
        <begin position="1"/>
        <end position="23"/>
    </location>
</feature>
<keyword evidence="2" id="KW-0732">Signal</keyword>
<accession>A0ABQ5P9S3</accession>
<protein>
    <submittedName>
        <fullName evidence="3">SurA N-terminal domain-containing protein</fullName>
    </submittedName>
</protein>
<dbReference type="Proteomes" id="UP001291653">
    <property type="component" value="Unassembled WGS sequence"/>
</dbReference>
<dbReference type="EMBL" id="BSBI01000019">
    <property type="protein sequence ID" value="GLF99340.1"/>
    <property type="molecule type" value="Genomic_DNA"/>
</dbReference>
<feature type="region of interest" description="Disordered" evidence="1">
    <location>
        <begin position="202"/>
        <end position="223"/>
    </location>
</feature>
<dbReference type="PROSITE" id="PS51257">
    <property type="entry name" value="PROKAR_LIPOPROTEIN"/>
    <property type="match status" value="1"/>
</dbReference>
<dbReference type="InterPro" id="IPR006311">
    <property type="entry name" value="TAT_signal"/>
</dbReference>
<reference evidence="3 4" key="1">
    <citation type="submission" date="2022-10" db="EMBL/GenBank/DDBJ databases">
        <title>Draft genome sequence of Streptomyces sp. YSPA8.</title>
        <authorList>
            <person name="Moriuchi R."/>
            <person name="Dohra H."/>
            <person name="Yamamura H."/>
            <person name="Kodani S."/>
        </authorList>
    </citation>
    <scope>NUCLEOTIDE SEQUENCE [LARGE SCALE GENOMIC DNA]</scope>
    <source>
        <strain evidence="3 4">YSPA8</strain>
    </source>
</reference>
<dbReference type="RefSeq" id="WP_323451279.1">
    <property type="nucleotide sequence ID" value="NZ_BSBI01000019.1"/>
</dbReference>
<dbReference type="Gene3D" id="1.10.4030.10">
    <property type="entry name" value="Porin chaperone SurA, peptide-binding domain"/>
    <property type="match status" value="1"/>
</dbReference>
<organism evidence="3 4">
    <name type="scientific">Streptomyces yaizuensis</name>
    <dbReference type="NCBI Taxonomy" id="2989713"/>
    <lineage>
        <taxon>Bacteria</taxon>
        <taxon>Bacillati</taxon>
        <taxon>Actinomycetota</taxon>
        <taxon>Actinomycetes</taxon>
        <taxon>Kitasatosporales</taxon>
        <taxon>Streptomycetaceae</taxon>
        <taxon>Streptomyces</taxon>
    </lineage>
</organism>
<sequence length="223" mass="23951">MHRRRRTAITASTALLIATPLLAACGEEARPGAAALIGGQRVEVSTVQAAAKDVRAAQARSPQAAQLIKDSGQLSRAKLYDIIVDRVVDRAAQDAGVRVSRKEIQQTRGGLVQQSGGEQQLEAAYLQERGVAPDRIDDAIRREIQISKLAESVGASGAPDGQEKLNRAFVAAAKALDIDVNPRFGQWKDQQLELGDYKAPWIKQITKQPQPQPQPQPAQPGGA</sequence>
<evidence type="ECO:0000313" key="3">
    <source>
        <dbReference type="EMBL" id="GLF99340.1"/>
    </source>
</evidence>
<dbReference type="PROSITE" id="PS51318">
    <property type="entry name" value="TAT"/>
    <property type="match status" value="1"/>
</dbReference>
<evidence type="ECO:0000313" key="4">
    <source>
        <dbReference type="Proteomes" id="UP001291653"/>
    </source>
</evidence>
<dbReference type="Pfam" id="PF13624">
    <property type="entry name" value="SurA_N_3"/>
    <property type="match status" value="1"/>
</dbReference>
<dbReference type="SUPFAM" id="SSF109998">
    <property type="entry name" value="Triger factor/SurA peptide-binding domain-like"/>
    <property type="match status" value="1"/>
</dbReference>
<name>A0ABQ5P9S3_9ACTN</name>
<keyword evidence="4" id="KW-1185">Reference proteome</keyword>
<dbReference type="InterPro" id="IPR027304">
    <property type="entry name" value="Trigger_fact/SurA_dom_sf"/>
</dbReference>